<dbReference type="PROSITE" id="PS51257">
    <property type="entry name" value="PROKAR_LIPOPROTEIN"/>
    <property type="match status" value="1"/>
</dbReference>
<dbReference type="Proteomes" id="UP000705983">
    <property type="component" value="Unassembled WGS sequence"/>
</dbReference>
<evidence type="ECO:0000313" key="1">
    <source>
        <dbReference type="EMBL" id="MBM9433341.1"/>
    </source>
</evidence>
<dbReference type="InterPro" id="IPR046357">
    <property type="entry name" value="PPIase_dom_sf"/>
</dbReference>
<evidence type="ECO:0000313" key="2">
    <source>
        <dbReference type="Proteomes" id="UP000705983"/>
    </source>
</evidence>
<dbReference type="Gene3D" id="3.10.50.40">
    <property type="match status" value="1"/>
</dbReference>
<dbReference type="EMBL" id="JAFFJS010000003">
    <property type="protein sequence ID" value="MBM9433341.1"/>
    <property type="molecule type" value="Genomic_DNA"/>
</dbReference>
<reference evidence="2" key="1">
    <citation type="submission" date="2021-02" db="EMBL/GenBank/DDBJ databases">
        <title>Leucobacter sp. CX169.</title>
        <authorList>
            <person name="Cheng Y."/>
        </authorList>
    </citation>
    <scope>NUCLEOTIDE SEQUENCE [LARGE SCALE GENOMIC DNA]</scope>
    <source>
        <strain evidence="2">JY899</strain>
    </source>
</reference>
<comment type="caution">
    <text evidence="1">The sequence shown here is derived from an EMBL/GenBank/DDBJ whole genome shotgun (WGS) entry which is preliminary data.</text>
</comment>
<organism evidence="1 2">
    <name type="scientific">Flaviflexus equikiangi</name>
    <dbReference type="NCBI Taxonomy" id="2758573"/>
    <lineage>
        <taxon>Bacteria</taxon>
        <taxon>Bacillati</taxon>
        <taxon>Actinomycetota</taxon>
        <taxon>Actinomycetes</taxon>
        <taxon>Actinomycetales</taxon>
        <taxon>Actinomycetaceae</taxon>
        <taxon>Flaviflexus</taxon>
    </lineage>
</organism>
<evidence type="ECO:0008006" key="3">
    <source>
        <dbReference type="Google" id="ProtNLM"/>
    </source>
</evidence>
<protein>
    <recommendedName>
        <fullName evidence="3">Peptidylprolyl isomerase</fullName>
    </recommendedName>
</protein>
<name>A0ABS2TFA9_9ACTO</name>
<gene>
    <name evidence="1" type="ORF">JVW63_06480</name>
</gene>
<sequence length="255" mass="26635">MKPYLLALVLVLSACQSQPEEPAPVPLTVEVDGDLGSPRLSTVGGDLPDGQTTLTDVEGLGRELTAESPILYTVSSFNDDGELLAGGEAPILASVGEAPIETEGMREGSRVLTINPQEGGAEIIVVDILHTSVQGQARELSGPLTVTVGDDGTPLVTGTVEISRLSTQVVVRGDGPQVGEDDDVYVQYSVYRDGELVDSTWGQGPILLDLNDTFEGVRTSVTESFIGSRLLIQVPAAQAQGTADLVVLIDLLAIG</sequence>
<keyword evidence="2" id="KW-1185">Reference proteome</keyword>
<dbReference type="RefSeq" id="WP_187996660.1">
    <property type="nucleotide sequence ID" value="NZ_JACEXG010000003.1"/>
</dbReference>
<accession>A0ABS2TFA9</accession>
<dbReference type="SUPFAM" id="SSF54534">
    <property type="entry name" value="FKBP-like"/>
    <property type="match status" value="1"/>
</dbReference>
<proteinExistence type="predicted"/>